<proteinExistence type="predicted"/>
<dbReference type="EMBL" id="DOGS01000225">
    <property type="protein sequence ID" value="HBQ49433.1"/>
    <property type="molecule type" value="Genomic_DNA"/>
</dbReference>
<comment type="caution">
    <text evidence="1">The sequence shown here is derived from an EMBL/GenBank/DDBJ whole genome shotgun (WGS) entry which is preliminary data.</text>
</comment>
<evidence type="ECO:0000313" key="1">
    <source>
        <dbReference type="EMBL" id="HBQ49433.1"/>
    </source>
</evidence>
<protein>
    <submittedName>
        <fullName evidence="1">Uncharacterized protein</fullName>
    </submittedName>
</protein>
<accession>A0A356W7X2</accession>
<dbReference type="AlphaFoldDB" id="A0A356W7X2"/>
<dbReference type="Proteomes" id="UP000263957">
    <property type="component" value="Unassembled WGS sequence"/>
</dbReference>
<name>A0A356W7X2_9PROT</name>
<organism evidence="1 2">
    <name type="scientific">Hyphomonas atlantica</name>
    <dbReference type="NCBI Taxonomy" id="1280948"/>
    <lineage>
        <taxon>Bacteria</taxon>
        <taxon>Pseudomonadati</taxon>
        <taxon>Pseudomonadota</taxon>
        <taxon>Alphaproteobacteria</taxon>
        <taxon>Hyphomonadales</taxon>
        <taxon>Hyphomonadaceae</taxon>
        <taxon>Hyphomonas</taxon>
    </lineage>
</organism>
<evidence type="ECO:0000313" key="2">
    <source>
        <dbReference type="Proteomes" id="UP000263957"/>
    </source>
</evidence>
<gene>
    <name evidence="1" type="ORF">DD728_11240</name>
</gene>
<sequence length="74" mass="8033">MVLASLENDDGTRCVDLFRRADGTHGFEEYRRDPEDPRGWSGAAGFSARVFDDENAARTAAQSAVKWLSAAPSG</sequence>
<reference evidence="1 2" key="1">
    <citation type="journal article" date="2018" name="Nat. Biotechnol.">
        <title>A standardized bacterial taxonomy based on genome phylogeny substantially revises the tree of life.</title>
        <authorList>
            <person name="Parks D.H."/>
            <person name="Chuvochina M."/>
            <person name="Waite D.W."/>
            <person name="Rinke C."/>
            <person name="Skarshewski A."/>
            <person name="Chaumeil P.A."/>
            <person name="Hugenholtz P."/>
        </authorList>
    </citation>
    <scope>NUCLEOTIDE SEQUENCE [LARGE SCALE GENOMIC DNA]</scope>
    <source>
        <strain evidence="1">UBA10378</strain>
    </source>
</reference>